<sequence length="32" mass="3717">QHAELRYGMDMSGFLGDEKTEVCMEYQHKIGI</sequence>
<comment type="caution">
    <text evidence="1">The sequence shown here is derived from an EMBL/GenBank/DDBJ whole genome shotgun (WGS) entry which is preliminary data.</text>
</comment>
<name>A0A0F9GJA9_9ZZZZ</name>
<dbReference type="AlphaFoldDB" id="A0A0F9GJA9"/>
<proteinExistence type="predicted"/>
<dbReference type="EMBL" id="LAZR01017801">
    <property type="protein sequence ID" value="KKL98914.1"/>
    <property type="molecule type" value="Genomic_DNA"/>
</dbReference>
<feature type="non-terminal residue" evidence="1">
    <location>
        <position position="1"/>
    </location>
</feature>
<protein>
    <submittedName>
        <fullName evidence="1">Uncharacterized protein</fullName>
    </submittedName>
</protein>
<reference evidence="1" key="1">
    <citation type="journal article" date="2015" name="Nature">
        <title>Complex archaea that bridge the gap between prokaryotes and eukaryotes.</title>
        <authorList>
            <person name="Spang A."/>
            <person name="Saw J.H."/>
            <person name="Jorgensen S.L."/>
            <person name="Zaremba-Niedzwiedzka K."/>
            <person name="Martijn J."/>
            <person name="Lind A.E."/>
            <person name="van Eijk R."/>
            <person name="Schleper C."/>
            <person name="Guy L."/>
            <person name="Ettema T.J."/>
        </authorList>
    </citation>
    <scope>NUCLEOTIDE SEQUENCE</scope>
</reference>
<evidence type="ECO:0000313" key="1">
    <source>
        <dbReference type="EMBL" id="KKL98914.1"/>
    </source>
</evidence>
<organism evidence="1">
    <name type="scientific">marine sediment metagenome</name>
    <dbReference type="NCBI Taxonomy" id="412755"/>
    <lineage>
        <taxon>unclassified sequences</taxon>
        <taxon>metagenomes</taxon>
        <taxon>ecological metagenomes</taxon>
    </lineage>
</organism>
<accession>A0A0F9GJA9</accession>
<gene>
    <name evidence="1" type="ORF">LCGC14_1819640</name>
</gene>